<reference evidence="7 8" key="1">
    <citation type="journal article" date="2022" name="DNA Res.">
        <title>Genome analysis of five recently described species of the CUG-Ser clade uncovers Candida theae as a new hybrid lineage with pathogenic potential in the Candida parapsilosis species complex.</title>
        <authorList>
            <person name="Mixao V."/>
            <person name="Del Olmo V."/>
            <person name="Hegedusova E."/>
            <person name="Saus E."/>
            <person name="Pryszcz L."/>
            <person name="Cillingova A."/>
            <person name="Nosek J."/>
            <person name="Gabaldon T."/>
        </authorList>
    </citation>
    <scope>NUCLEOTIDE SEQUENCE [LARGE SCALE GENOMIC DNA]</scope>
    <source>
        <strain evidence="7 8">CBS 12239</strain>
    </source>
</reference>
<evidence type="ECO:0000259" key="6">
    <source>
        <dbReference type="Pfam" id="PF21551"/>
    </source>
</evidence>
<evidence type="ECO:0000313" key="7">
    <source>
        <dbReference type="EMBL" id="KAI5961537.1"/>
    </source>
</evidence>
<gene>
    <name evidence="7" type="ORF">KGF57_001662</name>
</gene>
<evidence type="ECO:0000259" key="5">
    <source>
        <dbReference type="Pfam" id="PF10447"/>
    </source>
</evidence>
<dbReference type="RefSeq" id="XP_051609810.1">
    <property type="nucleotide sequence ID" value="XM_051750891.1"/>
</dbReference>
<feature type="compositionally biased region" description="Low complexity" evidence="4">
    <location>
        <begin position="167"/>
        <end position="181"/>
    </location>
</feature>
<dbReference type="InterPro" id="IPR048626">
    <property type="entry name" value="CSL4_N"/>
</dbReference>
<dbReference type="AlphaFoldDB" id="A0AAD5FZJ6"/>
<dbReference type="Proteomes" id="UP001204833">
    <property type="component" value="Unassembled WGS sequence"/>
</dbReference>
<dbReference type="InterPro" id="IPR039771">
    <property type="entry name" value="Csl4"/>
</dbReference>
<evidence type="ECO:0000256" key="4">
    <source>
        <dbReference type="SAM" id="MobiDB-lite"/>
    </source>
</evidence>
<dbReference type="EMBL" id="JAIHNG010000075">
    <property type="protein sequence ID" value="KAI5961537.1"/>
    <property type="molecule type" value="Genomic_DNA"/>
</dbReference>
<keyword evidence="8" id="KW-1185">Reference proteome</keyword>
<comment type="subcellular location">
    <subcellularLocation>
        <location evidence="1">Nucleus</location>
        <location evidence="1">Nucleolus</location>
    </subcellularLocation>
</comment>
<dbReference type="Pfam" id="PF10447">
    <property type="entry name" value="EXOSC1"/>
    <property type="match status" value="1"/>
</dbReference>
<keyword evidence="2" id="KW-0963">Cytoplasm</keyword>
<accession>A0AAD5FZJ6</accession>
<dbReference type="PANTHER" id="PTHR12686:SF8">
    <property type="entry name" value="EXOSOME COMPLEX COMPONENT CSL4"/>
    <property type="match status" value="1"/>
</dbReference>
<keyword evidence="3" id="KW-0271">Exosome</keyword>
<name>A0AAD5FZJ6_9ASCO</name>
<dbReference type="InterPro" id="IPR012340">
    <property type="entry name" value="NA-bd_OB-fold"/>
</dbReference>
<dbReference type="GO" id="GO:0003723">
    <property type="term" value="F:RNA binding"/>
    <property type="evidence" value="ECO:0007669"/>
    <property type="project" value="InterPro"/>
</dbReference>
<comment type="caution">
    <text evidence="7">The sequence shown here is derived from an EMBL/GenBank/DDBJ whole genome shotgun (WGS) entry which is preliminary data.</text>
</comment>
<evidence type="ECO:0000313" key="8">
    <source>
        <dbReference type="Proteomes" id="UP001204833"/>
    </source>
</evidence>
<dbReference type="GO" id="GO:0005730">
    <property type="term" value="C:nucleolus"/>
    <property type="evidence" value="ECO:0007669"/>
    <property type="project" value="UniProtKB-SubCell"/>
</dbReference>
<feature type="domain" description="Exosome complex component CSL4 N-terminal" evidence="6">
    <location>
        <begin position="8"/>
        <end position="63"/>
    </location>
</feature>
<dbReference type="GO" id="GO:0006396">
    <property type="term" value="P:RNA processing"/>
    <property type="evidence" value="ECO:0007669"/>
    <property type="project" value="InterPro"/>
</dbReference>
<proteinExistence type="predicted"/>
<feature type="compositionally biased region" description="Low complexity" evidence="4">
    <location>
        <begin position="108"/>
        <end position="121"/>
    </location>
</feature>
<dbReference type="Gene3D" id="2.40.50.140">
    <property type="entry name" value="Nucleic acid-binding proteins"/>
    <property type="match status" value="1"/>
</dbReference>
<evidence type="ECO:0000256" key="2">
    <source>
        <dbReference type="ARBA" id="ARBA00022490"/>
    </source>
</evidence>
<feature type="compositionally biased region" description="Polar residues" evidence="4">
    <location>
        <begin position="97"/>
        <end position="107"/>
    </location>
</feature>
<dbReference type="PANTHER" id="PTHR12686">
    <property type="entry name" value="3'-5' EXORIBONUCLEASE CSL4-RELATED"/>
    <property type="match status" value="1"/>
</dbReference>
<organism evidence="7 8">
    <name type="scientific">Candida theae</name>
    <dbReference type="NCBI Taxonomy" id="1198502"/>
    <lineage>
        <taxon>Eukaryota</taxon>
        <taxon>Fungi</taxon>
        <taxon>Dikarya</taxon>
        <taxon>Ascomycota</taxon>
        <taxon>Saccharomycotina</taxon>
        <taxon>Pichiomycetes</taxon>
        <taxon>Debaryomycetaceae</taxon>
        <taxon>Candida/Lodderomyces clade</taxon>
        <taxon>Candida</taxon>
    </lineage>
</organism>
<dbReference type="SUPFAM" id="SSF50249">
    <property type="entry name" value="Nucleic acid-binding proteins"/>
    <property type="match status" value="1"/>
</dbReference>
<dbReference type="GO" id="GO:0000176">
    <property type="term" value="C:nuclear exosome (RNase complex)"/>
    <property type="evidence" value="ECO:0007669"/>
    <property type="project" value="TreeGrafter"/>
</dbReference>
<sequence length="326" mass="34581">MQSKIVVPGQYITPTYNLVQDKKQSQQSESVKYLAGTGTVVNPIEVDGRVLPVICATIVGKTQFIKANKDEQQDGEENQASDKERSGSELTYLVNVVPTSTNENSEGSLSNPTSSVSNTTSINLPQENDIVLVRITRISQKQANCEIIALESRSKPDGTQLGQNTESSGSGNANANANGGNILADSGAGSNGATAQASLPHGGGSQHNHNLQTVASSASTTHQATIYDLGENYRGIIRASDIRSTERDKCVVGQCFKPGDVVRCMIISLGDGQNYYCSTARNDLGVVLAKSVGGAGGLMYPVDWQNMIDLDTGVVEKRKNANPFIV</sequence>
<dbReference type="InterPro" id="IPR019495">
    <property type="entry name" value="EXOSC1_C"/>
</dbReference>
<evidence type="ECO:0000256" key="1">
    <source>
        <dbReference type="ARBA" id="ARBA00004604"/>
    </source>
</evidence>
<dbReference type="GeneID" id="76149721"/>
<feature type="region of interest" description="Disordered" evidence="4">
    <location>
        <begin position="69"/>
        <end position="121"/>
    </location>
</feature>
<protein>
    <submittedName>
        <fullName evidence="7">CSL4</fullName>
    </submittedName>
</protein>
<evidence type="ECO:0000256" key="3">
    <source>
        <dbReference type="ARBA" id="ARBA00022835"/>
    </source>
</evidence>
<dbReference type="Gene3D" id="2.40.50.880">
    <property type="match status" value="1"/>
</dbReference>
<feature type="domain" description="Exosome complex component CSL4 C-terminal" evidence="5">
    <location>
        <begin position="124"/>
        <end position="269"/>
    </location>
</feature>
<feature type="region of interest" description="Disordered" evidence="4">
    <location>
        <begin position="155"/>
        <end position="210"/>
    </location>
</feature>
<dbReference type="GO" id="GO:0005737">
    <property type="term" value="C:cytoplasm"/>
    <property type="evidence" value="ECO:0007669"/>
    <property type="project" value="TreeGrafter"/>
</dbReference>
<dbReference type="Pfam" id="PF21551">
    <property type="entry name" value="CSL4_N"/>
    <property type="match status" value="1"/>
</dbReference>